<keyword evidence="2" id="KW-1185">Reference proteome</keyword>
<dbReference type="EMBL" id="JAIWYP010000011">
    <property type="protein sequence ID" value="KAH3741319.1"/>
    <property type="molecule type" value="Genomic_DNA"/>
</dbReference>
<organism evidence="1 2">
    <name type="scientific">Dreissena polymorpha</name>
    <name type="common">Zebra mussel</name>
    <name type="synonym">Mytilus polymorpha</name>
    <dbReference type="NCBI Taxonomy" id="45954"/>
    <lineage>
        <taxon>Eukaryota</taxon>
        <taxon>Metazoa</taxon>
        <taxon>Spiralia</taxon>
        <taxon>Lophotrochozoa</taxon>
        <taxon>Mollusca</taxon>
        <taxon>Bivalvia</taxon>
        <taxon>Autobranchia</taxon>
        <taxon>Heteroconchia</taxon>
        <taxon>Euheterodonta</taxon>
        <taxon>Imparidentia</taxon>
        <taxon>Neoheterodontei</taxon>
        <taxon>Myida</taxon>
        <taxon>Dreissenoidea</taxon>
        <taxon>Dreissenidae</taxon>
        <taxon>Dreissena</taxon>
    </lineage>
</organism>
<name>A0A9D4DAU7_DREPO</name>
<gene>
    <name evidence="1" type="ORF">DPMN_048042</name>
</gene>
<proteinExistence type="predicted"/>
<reference evidence="1" key="1">
    <citation type="journal article" date="2019" name="bioRxiv">
        <title>The Genome of the Zebra Mussel, Dreissena polymorpha: A Resource for Invasive Species Research.</title>
        <authorList>
            <person name="McCartney M.A."/>
            <person name="Auch B."/>
            <person name="Kono T."/>
            <person name="Mallez S."/>
            <person name="Zhang Y."/>
            <person name="Obille A."/>
            <person name="Becker A."/>
            <person name="Abrahante J.E."/>
            <person name="Garbe J."/>
            <person name="Badalamenti J.P."/>
            <person name="Herman A."/>
            <person name="Mangelson H."/>
            <person name="Liachko I."/>
            <person name="Sullivan S."/>
            <person name="Sone E.D."/>
            <person name="Koren S."/>
            <person name="Silverstein K.A.T."/>
            <person name="Beckman K.B."/>
            <person name="Gohl D.M."/>
        </authorList>
    </citation>
    <scope>NUCLEOTIDE SEQUENCE</scope>
    <source>
        <strain evidence="1">Duluth1</strain>
        <tissue evidence="1">Whole animal</tissue>
    </source>
</reference>
<protein>
    <submittedName>
        <fullName evidence="1">Uncharacterized protein</fullName>
    </submittedName>
</protein>
<evidence type="ECO:0000313" key="1">
    <source>
        <dbReference type="EMBL" id="KAH3741319.1"/>
    </source>
</evidence>
<comment type="caution">
    <text evidence="1">The sequence shown here is derived from an EMBL/GenBank/DDBJ whole genome shotgun (WGS) entry which is preliminary data.</text>
</comment>
<evidence type="ECO:0000313" key="2">
    <source>
        <dbReference type="Proteomes" id="UP000828390"/>
    </source>
</evidence>
<dbReference type="Proteomes" id="UP000828390">
    <property type="component" value="Unassembled WGS sequence"/>
</dbReference>
<accession>A0A9D4DAU7</accession>
<sequence length="246" mass="28236">MFYEIVHRKGKSHSNAEALSRKPCKVCVRYSASPEEIGEISGLEQCYLEHSSQSVRVVTVKSKSVDQCRVCFKTWSQRRSKRNNSMMTTLAPSYVLNKTQTQDPNGKISWVDRRNLKLCEVNGKVLNFKENFSAENLQTTPMSRFNLLYQCHSGKIFCVFAMTYQHLLMLGSKALLQKYKNTFTGLGCGLMLSNTVKPVMFVLPESQVGPQIGHHWEIKPRAGQWNVCQWIYLVYCQRLKMAIGMF</sequence>
<dbReference type="AlphaFoldDB" id="A0A9D4DAU7"/>
<reference evidence="1" key="2">
    <citation type="submission" date="2020-11" db="EMBL/GenBank/DDBJ databases">
        <authorList>
            <person name="McCartney M.A."/>
            <person name="Auch B."/>
            <person name="Kono T."/>
            <person name="Mallez S."/>
            <person name="Becker A."/>
            <person name="Gohl D.M."/>
            <person name="Silverstein K.A.T."/>
            <person name="Koren S."/>
            <person name="Bechman K.B."/>
            <person name="Herman A."/>
            <person name="Abrahante J.E."/>
            <person name="Garbe J."/>
        </authorList>
    </citation>
    <scope>NUCLEOTIDE SEQUENCE</scope>
    <source>
        <strain evidence="1">Duluth1</strain>
        <tissue evidence="1">Whole animal</tissue>
    </source>
</reference>